<evidence type="ECO:0000256" key="1">
    <source>
        <dbReference type="SAM" id="MobiDB-lite"/>
    </source>
</evidence>
<accession>A0A645IER6</accession>
<feature type="compositionally biased region" description="Polar residues" evidence="1">
    <location>
        <begin position="1"/>
        <end position="15"/>
    </location>
</feature>
<organism evidence="2">
    <name type="scientific">bioreactor metagenome</name>
    <dbReference type="NCBI Taxonomy" id="1076179"/>
    <lineage>
        <taxon>unclassified sequences</taxon>
        <taxon>metagenomes</taxon>
        <taxon>ecological metagenomes</taxon>
    </lineage>
</organism>
<reference evidence="2" key="1">
    <citation type="submission" date="2019-08" db="EMBL/GenBank/DDBJ databases">
        <authorList>
            <person name="Kucharzyk K."/>
            <person name="Murdoch R.W."/>
            <person name="Higgins S."/>
            <person name="Loffler F."/>
        </authorList>
    </citation>
    <scope>NUCLEOTIDE SEQUENCE</scope>
</reference>
<dbReference type="AlphaFoldDB" id="A0A645IER6"/>
<sequence>MESNRLRPNSPITESDISHKNDFLPPVPSTEAPNGIRNNDPDSVGMATNSPIIDGVMCITSLSLVAEGPNSDIAADPKKNPRVAAAKPRVGEPLMIALVINDIFIIFLSVDIRKARQQRIRDEDFSGTFPFKQLFYPALLQFDCLFDIG</sequence>
<name>A0A645IER6_9ZZZZ</name>
<feature type="region of interest" description="Disordered" evidence="1">
    <location>
        <begin position="1"/>
        <end position="42"/>
    </location>
</feature>
<comment type="caution">
    <text evidence="2">The sequence shown here is derived from an EMBL/GenBank/DDBJ whole genome shotgun (WGS) entry which is preliminary data.</text>
</comment>
<proteinExistence type="predicted"/>
<evidence type="ECO:0000313" key="2">
    <source>
        <dbReference type="EMBL" id="MPN49775.1"/>
    </source>
</evidence>
<gene>
    <name evidence="2" type="ORF">SDC9_197397</name>
</gene>
<dbReference type="EMBL" id="VSSQ01113333">
    <property type="protein sequence ID" value="MPN49775.1"/>
    <property type="molecule type" value="Genomic_DNA"/>
</dbReference>
<protein>
    <submittedName>
        <fullName evidence="2">Uncharacterized protein</fullName>
    </submittedName>
</protein>